<dbReference type="Pfam" id="PF01248">
    <property type="entry name" value="Ribosomal_L7Ae"/>
    <property type="match status" value="1"/>
</dbReference>
<dbReference type="Gene3D" id="3.30.1330.30">
    <property type="match status" value="1"/>
</dbReference>
<dbReference type="PANTHER" id="PTHR11449">
    <property type="entry name" value="RIBOSOMAL PROTEIN L30"/>
    <property type="match status" value="1"/>
</dbReference>
<feature type="domain" description="Ribosomal protein eL8/eL30/eS12/Gadd45" evidence="3">
    <location>
        <begin position="27"/>
        <end position="119"/>
    </location>
</feature>
<evidence type="ECO:0000313" key="4">
    <source>
        <dbReference type="EMBL" id="KKN42843.1"/>
    </source>
</evidence>
<comment type="caution">
    <text evidence="4">The sequence shown here is derived from an EMBL/GenBank/DDBJ whole genome shotgun (WGS) entry which is preliminary data.</text>
</comment>
<dbReference type="InterPro" id="IPR029064">
    <property type="entry name" value="Ribosomal_eL30-like_sf"/>
</dbReference>
<organism evidence="4">
    <name type="scientific">marine sediment metagenome</name>
    <dbReference type="NCBI Taxonomy" id="412755"/>
    <lineage>
        <taxon>unclassified sequences</taxon>
        <taxon>metagenomes</taxon>
        <taxon>ecological metagenomes</taxon>
    </lineage>
</organism>
<proteinExistence type="predicted"/>
<evidence type="ECO:0000259" key="3">
    <source>
        <dbReference type="Pfam" id="PF01248"/>
    </source>
</evidence>
<keyword evidence="2" id="KW-0687">Ribonucleoprotein</keyword>
<reference evidence="4" key="1">
    <citation type="journal article" date="2015" name="Nature">
        <title>Complex archaea that bridge the gap between prokaryotes and eukaryotes.</title>
        <authorList>
            <person name="Spang A."/>
            <person name="Saw J.H."/>
            <person name="Jorgensen S.L."/>
            <person name="Zaremba-Niedzwiedzka K."/>
            <person name="Martijn J."/>
            <person name="Lind A.E."/>
            <person name="van Eijk R."/>
            <person name="Schleper C."/>
            <person name="Guy L."/>
            <person name="Ettema T.J."/>
        </authorList>
    </citation>
    <scope>NUCLEOTIDE SEQUENCE</scope>
</reference>
<gene>
    <name evidence="4" type="ORF">LCGC14_0709260</name>
</gene>
<dbReference type="GO" id="GO:1990904">
    <property type="term" value="C:ribonucleoprotein complex"/>
    <property type="evidence" value="ECO:0007669"/>
    <property type="project" value="UniProtKB-KW"/>
</dbReference>
<dbReference type="InterPro" id="IPR039109">
    <property type="entry name" value="Ribosomal_eL30-like"/>
</dbReference>
<keyword evidence="1" id="KW-0689">Ribosomal protein</keyword>
<evidence type="ECO:0000256" key="2">
    <source>
        <dbReference type="ARBA" id="ARBA00023274"/>
    </source>
</evidence>
<dbReference type="GO" id="GO:0005840">
    <property type="term" value="C:ribosome"/>
    <property type="evidence" value="ECO:0007669"/>
    <property type="project" value="UniProtKB-KW"/>
</dbReference>
<dbReference type="AlphaFoldDB" id="A0A0F9TN65"/>
<dbReference type="InterPro" id="IPR004038">
    <property type="entry name" value="Ribosomal_eL8/eL30/eS12/Gad45"/>
</dbReference>
<dbReference type="NCBIfam" id="NF002172">
    <property type="entry name" value="PRK01018.1"/>
    <property type="match status" value="1"/>
</dbReference>
<dbReference type="EMBL" id="LAZR01001554">
    <property type="protein sequence ID" value="KKN42843.1"/>
    <property type="molecule type" value="Genomic_DNA"/>
</dbReference>
<protein>
    <recommendedName>
        <fullName evidence="3">Ribosomal protein eL8/eL30/eS12/Gadd45 domain-containing protein</fullName>
    </recommendedName>
</protein>
<dbReference type="GO" id="GO:0003723">
    <property type="term" value="F:RNA binding"/>
    <property type="evidence" value="ECO:0007669"/>
    <property type="project" value="InterPro"/>
</dbReference>
<evidence type="ECO:0000256" key="1">
    <source>
        <dbReference type="ARBA" id="ARBA00022980"/>
    </source>
</evidence>
<dbReference type="SUPFAM" id="SSF55315">
    <property type="entry name" value="L30e-like"/>
    <property type="match status" value="1"/>
</dbReference>
<sequence>MAKNKKSKSAITKVDLSRKKIKEFDIDANIKVTYKTGKIIYGRNQVLKKLRENPFAMLIVSNNCPQELMNKLNYYNSLLKDKLYIHKYKSSSWDLGLACAKPYMISVLGVIDFGDSDLLSLKTGRK</sequence>
<name>A0A0F9TN65_9ZZZZ</name>
<accession>A0A0F9TN65</accession>